<comment type="function">
    <text evidence="7">This protein is involved in the repair of mismatches in DNA. It is possible that it carries out the mismatch recognition step. This protein has a weak ATPase activity.</text>
</comment>
<evidence type="ECO:0000256" key="1">
    <source>
        <dbReference type="ARBA" id="ARBA00006271"/>
    </source>
</evidence>
<dbReference type="InterPro" id="IPR016151">
    <property type="entry name" value="DNA_mismatch_repair_MutS_N"/>
</dbReference>
<evidence type="ECO:0000256" key="9">
    <source>
        <dbReference type="RuleBase" id="RU003756"/>
    </source>
</evidence>
<dbReference type="Proteomes" id="UP001516588">
    <property type="component" value="Unassembled WGS sequence"/>
</dbReference>
<evidence type="ECO:0000256" key="4">
    <source>
        <dbReference type="ARBA" id="ARBA00022840"/>
    </source>
</evidence>
<dbReference type="PANTHER" id="PTHR11361">
    <property type="entry name" value="DNA MISMATCH REPAIR PROTEIN MUTS FAMILY MEMBER"/>
    <property type="match status" value="1"/>
</dbReference>
<dbReference type="InterPro" id="IPR017261">
    <property type="entry name" value="DNA_mismatch_repair_MutS/MSH"/>
</dbReference>
<evidence type="ECO:0000256" key="5">
    <source>
        <dbReference type="ARBA" id="ARBA00023125"/>
    </source>
</evidence>
<dbReference type="Gene3D" id="3.40.1170.10">
    <property type="entry name" value="DNA repair protein MutS, domain I"/>
    <property type="match status" value="1"/>
</dbReference>
<dbReference type="InterPro" id="IPR007861">
    <property type="entry name" value="DNA_mismatch_repair_MutS_clamp"/>
</dbReference>
<dbReference type="NCBIfam" id="TIGR01070">
    <property type="entry name" value="mutS1"/>
    <property type="match status" value="1"/>
</dbReference>
<protein>
    <recommendedName>
        <fullName evidence="7 8">DNA mismatch repair protein MutS</fullName>
    </recommendedName>
</protein>
<dbReference type="InterPro" id="IPR036678">
    <property type="entry name" value="MutS_con_dom_sf"/>
</dbReference>
<keyword evidence="5 7" id="KW-0238">DNA-binding</keyword>
<dbReference type="InterPro" id="IPR027417">
    <property type="entry name" value="P-loop_NTPase"/>
</dbReference>
<dbReference type="InterPro" id="IPR036187">
    <property type="entry name" value="DNA_mismatch_repair_MutS_sf"/>
</dbReference>
<dbReference type="InterPro" id="IPR005748">
    <property type="entry name" value="DNA_mismatch_repair_MutS"/>
</dbReference>
<evidence type="ECO:0000256" key="8">
    <source>
        <dbReference type="NCBIfam" id="TIGR01070"/>
    </source>
</evidence>
<dbReference type="EMBL" id="JADCKA010000002">
    <property type="protein sequence ID" value="MBE5034995.1"/>
    <property type="molecule type" value="Genomic_DNA"/>
</dbReference>
<organism evidence="11 12">
    <name type="scientific">Gallibacter intestinalis</name>
    <dbReference type="NCBI Taxonomy" id="2779356"/>
    <lineage>
        <taxon>Bacteria</taxon>
        <taxon>Bacillati</taxon>
        <taxon>Bacillota</taxon>
        <taxon>Clostridia</taxon>
        <taxon>Eubacteriales</taxon>
        <taxon>Eubacteriaceae</taxon>
        <taxon>Gallibacter</taxon>
    </lineage>
</organism>
<feature type="domain" description="DNA mismatch repair proteins mutS family" evidence="10">
    <location>
        <begin position="695"/>
        <end position="711"/>
    </location>
</feature>
<evidence type="ECO:0000256" key="7">
    <source>
        <dbReference type="HAMAP-Rule" id="MF_00096"/>
    </source>
</evidence>
<keyword evidence="4 7" id="KW-0067">ATP-binding</keyword>
<keyword evidence="3 7" id="KW-0227">DNA damage</keyword>
<dbReference type="SMART" id="SM00534">
    <property type="entry name" value="MUTSac"/>
    <property type="match status" value="1"/>
</dbReference>
<evidence type="ECO:0000256" key="3">
    <source>
        <dbReference type="ARBA" id="ARBA00022763"/>
    </source>
</evidence>
<evidence type="ECO:0000256" key="6">
    <source>
        <dbReference type="ARBA" id="ARBA00023204"/>
    </source>
</evidence>
<dbReference type="NCBIfam" id="NF003810">
    <property type="entry name" value="PRK05399.1"/>
    <property type="match status" value="1"/>
</dbReference>
<keyword evidence="6 7" id="KW-0234">DNA repair</keyword>
<dbReference type="InterPro" id="IPR000432">
    <property type="entry name" value="DNA_mismatch_repair_MutS_C"/>
</dbReference>
<dbReference type="SUPFAM" id="SSF52540">
    <property type="entry name" value="P-loop containing nucleoside triphosphate hydrolases"/>
    <property type="match status" value="1"/>
</dbReference>
<feature type="binding site" evidence="7">
    <location>
        <begin position="621"/>
        <end position="628"/>
    </location>
    <ligand>
        <name>ATP</name>
        <dbReference type="ChEBI" id="CHEBI:30616"/>
    </ligand>
</feature>
<keyword evidence="2 7" id="KW-0547">Nucleotide-binding</keyword>
<evidence type="ECO:0000313" key="11">
    <source>
        <dbReference type="EMBL" id="MBE5034995.1"/>
    </source>
</evidence>
<comment type="caution">
    <text evidence="11">The sequence shown here is derived from an EMBL/GenBank/DDBJ whole genome shotgun (WGS) entry which is preliminary data.</text>
</comment>
<dbReference type="SUPFAM" id="SSF48334">
    <property type="entry name" value="DNA repair protein MutS, domain III"/>
    <property type="match status" value="1"/>
</dbReference>
<dbReference type="PANTHER" id="PTHR11361:SF34">
    <property type="entry name" value="DNA MISMATCH REPAIR PROTEIN MSH1, MITOCHONDRIAL"/>
    <property type="match status" value="1"/>
</dbReference>
<keyword evidence="12" id="KW-1185">Reference proteome</keyword>
<dbReference type="PIRSF" id="PIRSF037677">
    <property type="entry name" value="DNA_mis_repair_Msh6"/>
    <property type="match status" value="1"/>
</dbReference>
<dbReference type="Pfam" id="PF05188">
    <property type="entry name" value="MutS_II"/>
    <property type="match status" value="1"/>
</dbReference>
<dbReference type="Gene3D" id="1.10.1420.10">
    <property type="match status" value="2"/>
</dbReference>
<reference evidence="11 12" key="1">
    <citation type="submission" date="2020-10" db="EMBL/GenBank/DDBJ databases">
        <title>ChiBAC.</title>
        <authorList>
            <person name="Zenner C."/>
            <person name="Hitch T.C.A."/>
            <person name="Clavel T."/>
        </authorList>
    </citation>
    <scope>NUCLEOTIDE SEQUENCE [LARGE SCALE GENOMIC DNA]</scope>
    <source>
        <strain evidence="11 12">DSM 108706</strain>
    </source>
</reference>
<comment type="similarity">
    <text evidence="1 7 9">Belongs to the DNA mismatch repair MutS family.</text>
</comment>
<dbReference type="InterPro" id="IPR007695">
    <property type="entry name" value="DNA_mismatch_repair_MutS-lik_N"/>
</dbReference>
<dbReference type="Pfam" id="PF05192">
    <property type="entry name" value="MutS_III"/>
    <property type="match status" value="1"/>
</dbReference>
<dbReference type="SMART" id="SM00533">
    <property type="entry name" value="MUTSd"/>
    <property type="match status" value="1"/>
</dbReference>
<accession>A0ABR9QVV3</accession>
<proteinExistence type="inferred from homology"/>
<dbReference type="Gene3D" id="3.30.420.110">
    <property type="entry name" value="MutS, connector domain"/>
    <property type="match status" value="1"/>
</dbReference>
<dbReference type="Pfam" id="PF01624">
    <property type="entry name" value="MutS_I"/>
    <property type="match status" value="1"/>
</dbReference>
<dbReference type="CDD" id="cd03284">
    <property type="entry name" value="ABC_MutS1"/>
    <property type="match status" value="1"/>
</dbReference>
<dbReference type="Pfam" id="PF05190">
    <property type="entry name" value="MutS_IV"/>
    <property type="match status" value="1"/>
</dbReference>
<dbReference type="Pfam" id="PF00488">
    <property type="entry name" value="MutS_V"/>
    <property type="match status" value="1"/>
</dbReference>
<dbReference type="Gene3D" id="3.40.50.300">
    <property type="entry name" value="P-loop containing nucleotide triphosphate hydrolases"/>
    <property type="match status" value="1"/>
</dbReference>
<dbReference type="HAMAP" id="MF_00096">
    <property type="entry name" value="MutS"/>
    <property type="match status" value="1"/>
</dbReference>
<dbReference type="SUPFAM" id="SSF55271">
    <property type="entry name" value="DNA repair protein MutS, domain I"/>
    <property type="match status" value="1"/>
</dbReference>
<evidence type="ECO:0000259" key="10">
    <source>
        <dbReference type="PROSITE" id="PS00486"/>
    </source>
</evidence>
<gene>
    <name evidence="7 11" type="primary">mutS</name>
    <name evidence="11" type="ORF">INF20_01720</name>
</gene>
<name>A0ABR9QVV3_9FIRM</name>
<evidence type="ECO:0000313" key="12">
    <source>
        <dbReference type="Proteomes" id="UP001516588"/>
    </source>
</evidence>
<dbReference type="PROSITE" id="PS00486">
    <property type="entry name" value="DNA_MISMATCH_REPAIR_2"/>
    <property type="match status" value="1"/>
</dbReference>
<dbReference type="InterPro" id="IPR045076">
    <property type="entry name" value="MutS"/>
</dbReference>
<dbReference type="InterPro" id="IPR007696">
    <property type="entry name" value="DNA_mismatch_repair_MutS_core"/>
</dbReference>
<dbReference type="SUPFAM" id="SSF53150">
    <property type="entry name" value="DNA repair protein MutS, domain II"/>
    <property type="match status" value="1"/>
</dbReference>
<sequence length="823" mass="93071">MALSPMMQQYMEIKENYKDCILFFRLGDFYEMFFDDAKTASAELELTLTGKNCGLEERAPMCGVPFHSADTYVARLVEKGYKVAICEQTEDPQTAKGIVKREVIRIVTPGTVTSENILKDSENNFLASAYIYKDNVGLSFCDISTGEINVTQMCGDAAYSNFLNEMVRIAPKELIINQGADIWFDIDEIQRNLDIYTGFIEDERYNKNSAISAVNRQFGVRSPEALGIGDDEYLIYALGMQLNYLFETQKQNLANITELNFYSVGESMALDKATIKNLEITETLFEKKKQGSLLGVLDRTRTAMGGRKIKQWLRSPLNDLKQIENRLDAVEYLVDEAMIRNNLRESLRQIYDFERLAGRIVYGTANGKDMIALRNSLAVLPEIKFDLEDTDVYLLDGLYHQIDTLEDIYTMISRAIVDEPPFSLREGNLIRDGFSKELDDLKASIKDAKEWILGLESAERERTGISNLKVGYNKVFGYYIDITKSNLDRVPENYIRKQTLANSERYITPELKETETLVLNAEAKINAKEYEIFTNLRESIKEHIRRIQETSKAVATLDVLTSFAESSHLYGYIRPEMYDGDEILIEKGRHPVIEQIIDDGVFVSNDLYMNRDDSSMLLITGPNMAGKSTYMRQNALIVLMAQSGCFVPCDKAKIGVVDRIFTRIGASDNLAGGQSTFYVEMSELSYILDNATPKSLVILDEIGRGTSTYDGLSIAWAVVEYLCRSDRKIRTLFASHYHELTVLEDSVSGFKNLNVEVAEENGDVVFLHKIIEGSASRSYGIHVAKLAGVPKEVLERAQDKLNDLENSSRAVTFLDGEQITFNL</sequence>
<dbReference type="InterPro" id="IPR007860">
    <property type="entry name" value="DNA_mmatch_repair_MutS_con_dom"/>
</dbReference>
<evidence type="ECO:0000256" key="2">
    <source>
        <dbReference type="ARBA" id="ARBA00022741"/>
    </source>
</evidence>